<name>A0A6J5QFK3_9CAUD</name>
<protein>
    <recommendedName>
        <fullName evidence="3">Portal protein</fullName>
    </recommendedName>
</protein>
<dbReference type="Pfam" id="PF06074">
    <property type="entry name" value="Portal_Mu"/>
    <property type="match status" value="1"/>
</dbReference>
<proteinExistence type="predicted"/>
<sequence>MDPTQTNPAKQTLKFDAGVIGDTGLKQYGGVVVEEFLKELLGQKGARVYREMADNDPIVGAVLFAVTMLIRQCKFTIQAKDDSTEAEDAKTFVEEVLTDMSQPFESVIAEICSMFTYGYAPMEIVWKRRIGPEENDGARRSRFTDGKIGIRQLSLRGQSTLMRWEIDPDDGSIKGMWQQPFSRPAVEIPIIKLVLFRTTEEKNNPEGRSLLRNAYRPWYFKKRIEEIEGVGVERDLAGLPVAMIPSEYMAPDADANDKIVLAAWQRMVTQIRRDQQEGVLIPSDRDQAGNLLFDLKLLSTGGSRTFDTTKIVDRYNRAIATSVLADFIFLGQQSVGSFALSSDKTALFAAAIGAFTQSIAETFNRHLLPRLWRLNGLDNEIMPSMHPEDLEHANLAEVGQFLTAMTGAGAMLFPDRELENNLREMAGLPPGPEESEDGAGDLGAPGQTGPDLQAALAQVIAQQGKKPEGDPNAPPGDKQPPVEKSRPAKIRKDFIYGNDGLIASVIETTLEDGQ</sequence>
<accession>A0A6J5QFK3</accession>
<feature type="region of interest" description="Disordered" evidence="1">
    <location>
        <begin position="423"/>
        <end position="488"/>
    </location>
</feature>
<reference evidence="2" key="1">
    <citation type="submission" date="2020-05" db="EMBL/GenBank/DDBJ databases">
        <authorList>
            <person name="Chiriac C."/>
            <person name="Salcher M."/>
            <person name="Ghai R."/>
            <person name="Kavagutti S V."/>
        </authorList>
    </citation>
    <scope>NUCLEOTIDE SEQUENCE</scope>
</reference>
<gene>
    <name evidence="2" type="ORF">UFOVP1040_21</name>
</gene>
<evidence type="ECO:0000313" key="2">
    <source>
        <dbReference type="EMBL" id="CAB4179998.1"/>
    </source>
</evidence>
<evidence type="ECO:0000256" key="1">
    <source>
        <dbReference type="SAM" id="MobiDB-lite"/>
    </source>
</evidence>
<dbReference type="EMBL" id="LR796994">
    <property type="protein sequence ID" value="CAB4179998.1"/>
    <property type="molecule type" value="Genomic_DNA"/>
</dbReference>
<feature type="compositionally biased region" description="Low complexity" evidence="1">
    <location>
        <begin position="452"/>
        <end position="463"/>
    </location>
</feature>
<evidence type="ECO:0008006" key="3">
    <source>
        <dbReference type="Google" id="ProtNLM"/>
    </source>
</evidence>
<dbReference type="InterPro" id="IPR009279">
    <property type="entry name" value="Portal_Mu"/>
</dbReference>
<organism evidence="2">
    <name type="scientific">uncultured Caudovirales phage</name>
    <dbReference type="NCBI Taxonomy" id="2100421"/>
    <lineage>
        <taxon>Viruses</taxon>
        <taxon>Duplodnaviria</taxon>
        <taxon>Heunggongvirae</taxon>
        <taxon>Uroviricota</taxon>
        <taxon>Caudoviricetes</taxon>
        <taxon>Peduoviridae</taxon>
        <taxon>Maltschvirus</taxon>
        <taxon>Maltschvirus maltsch</taxon>
    </lineage>
</organism>